<dbReference type="GeneID" id="24100478"/>
<name>J4I1D6_9APHY</name>
<reference evidence="2 3" key="1">
    <citation type="journal article" date="2012" name="Appl. Environ. Microbiol.">
        <title>Short-read sequencing for genomic analysis of the brown rot fungus Fibroporia radiculosa.</title>
        <authorList>
            <person name="Tang J.D."/>
            <person name="Perkins A.D."/>
            <person name="Sonstegard T.S."/>
            <person name="Schroeder S.G."/>
            <person name="Burgess S.C."/>
            <person name="Diehl S.V."/>
        </authorList>
    </citation>
    <scope>NUCLEOTIDE SEQUENCE [LARGE SCALE GENOMIC DNA]</scope>
    <source>
        <strain evidence="2 3">TFFH 294</strain>
    </source>
</reference>
<dbReference type="HOGENOM" id="CLU_1277634_0_0_1"/>
<evidence type="ECO:0000313" key="3">
    <source>
        <dbReference type="Proteomes" id="UP000006352"/>
    </source>
</evidence>
<feature type="region of interest" description="Disordered" evidence="1">
    <location>
        <begin position="103"/>
        <end position="128"/>
    </location>
</feature>
<feature type="compositionally biased region" description="Low complexity" evidence="1">
    <location>
        <begin position="117"/>
        <end position="128"/>
    </location>
</feature>
<evidence type="ECO:0000256" key="1">
    <source>
        <dbReference type="SAM" id="MobiDB-lite"/>
    </source>
</evidence>
<dbReference type="Proteomes" id="UP000006352">
    <property type="component" value="Unassembled WGS sequence"/>
</dbReference>
<keyword evidence="3" id="KW-1185">Reference proteome</keyword>
<evidence type="ECO:0000313" key="2">
    <source>
        <dbReference type="EMBL" id="CCM05567.1"/>
    </source>
</evidence>
<dbReference type="InParanoid" id="J4I1D6"/>
<dbReference type="EMBL" id="HE797195">
    <property type="protein sequence ID" value="CCM05567.1"/>
    <property type="molecule type" value="Genomic_DNA"/>
</dbReference>
<gene>
    <name evidence="2" type="ORF">FIBRA_07794</name>
</gene>
<accession>J4I1D6</accession>
<protein>
    <submittedName>
        <fullName evidence="2">Uncharacterized protein</fullName>
    </submittedName>
</protein>
<dbReference type="AlphaFoldDB" id="J4I1D6"/>
<dbReference type="RefSeq" id="XP_012184850.1">
    <property type="nucleotide sequence ID" value="XM_012329460.1"/>
</dbReference>
<organism evidence="2 3">
    <name type="scientific">Fibroporia radiculosa</name>
    <dbReference type="NCBI Taxonomy" id="599839"/>
    <lineage>
        <taxon>Eukaryota</taxon>
        <taxon>Fungi</taxon>
        <taxon>Dikarya</taxon>
        <taxon>Basidiomycota</taxon>
        <taxon>Agaricomycotina</taxon>
        <taxon>Agaricomycetes</taxon>
        <taxon>Polyporales</taxon>
        <taxon>Fibroporiaceae</taxon>
        <taxon>Fibroporia</taxon>
    </lineage>
</organism>
<sequence length="216" mass="22984">MYACLGSPTRSTSCLIGLGSGPSSAPTLGPPRLLLVAPPLSVSLHIVWRLNVFSIPCQVALLRSVVIMLWFRTTGRVRAIGVATPLPPRRIIAMDRKLHPRRLLASGGPKGEPGHDAVTTSPASSPTVTGLSGLVVLPDSTRVLHLPNAATSDALVACQSPAELGNPSMNRGCLAVAISATARIWLGRAYQQEMQTRRKDSGVAHRIPFDIDHDRL</sequence>
<proteinExistence type="predicted"/>